<comment type="subcellular location">
    <subcellularLocation>
        <location evidence="8">Cytoplasm</location>
    </subcellularLocation>
</comment>
<keyword evidence="6 8" id="KW-0068">Autocatalytic cleavage</keyword>
<dbReference type="NCBIfam" id="NF003802">
    <property type="entry name" value="PRK05388.1"/>
    <property type="match status" value="1"/>
</dbReference>
<dbReference type="SUPFAM" id="SSF56266">
    <property type="entry name" value="DmpA/ArgJ-like"/>
    <property type="match status" value="1"/>
</dbReference>
<keyword evidence="7 8" id="KW-0012">Acyltransferase</keyword>
<comment type="pathway">
    <text evidence="8">Amino-acid biosynthesis; L-arginine biosynthesis; N(2)-acetyl-L-ornithine from L-glutamate: step 1/4.</text>
</comment>
<dbReference type="EC" id="2.3.1.35" evidence="8"/>
<reference evidence="9 10" key="1">
    <citation type="submission" date="2018-04" db="EMBL/GenBank/DDBJ databases">
        <title>Thalassorhabdus spongiae gen. nov., sp. nov., isolated from a marine sponge in South-West Iceland.</title>
        <authorList>
            <person name="Knobloch S."/>
            <person name="Daussin A."/>
            <person name="Johannsson R."/>
            <person name="Marteinsson V.T."/>
        </authorList>
    </citation>
    <scope>NUCLEOTIDE SEQUENCE [LARGE SCALE GENOMIC DNA]</scope>
    <source>
        <strain evidence="9 10">Hp12</strain>
    </source>
</reference>
<dbReference type="InterPro" id="IPR016117">
    <property type="entry name" value="ArgJ-like_dom_sf"/>
</dbReference>
<dbReference type="InterPro" id="IPR042195">
    <property type="entry name" value="ArgJ_beta_C"/>
</dbReference>
<dbReference type="InterPro" id="IPR002813">
    <property type="entry name" value="Arg_biosynth_ArgJ"/>
</dbReference>
<keyword evidence="10" id="KW-1185">Reference proteome</keyword>
<keyword evidence="4 8" id="KW-0028">Amino-acid biosynthesis</keyword>
<evidence type="ECO:0000256" key="5">
    <source>
        <dbReference type="ARBA" id="ARBA00022679"/>
    </source>
</evidence>
<keyword evidence="5 8" id="KW-0808">Transferase</keyword>
<feature type="site" description="Involved in the stabilization of negative charge on the oxyanion by the formation of the oxyanion hole" evidence="8">
    <location>
        <position position="116"/>
    </location>
</feature>
<evidence type="ECO:0000256" key="3">
    <source>
        <dbReference type="ARBA" id="ARBA00022571"/>
    </source>
</evidence>
<dbReference type="RefSeq" id="WP_116685452.1">
    <property type="nucleotide sequence ID" value="NZ_CAWNYD010000001.1"/>
</dbReference>
<feature type="binding site" evidence="8">
    <location>
        <position position="400"/>
    </location>
    <ligand>
        <name>substrate</name>
    </ligand>
</feature>
<gene>
    <name evidence="8 9" type="primary">argJ</name>
    <name evidence="9" type="ORF">DC094_02225</name>
</gene>
<evidence type="ECO:0000256" key="8">
    <source>
        <dbReference type="HAMAP-Rule" id="MF_01106"/>
    </source>
</evidence>
<comment type="pathway">
    <text evidence="8">Amino-acid biosynthesis; L-arginine biosynthesis; L-ornithine and N-acetyl-L-glutamate from L-glutamate and N(2)-acetyl-L-ornithine (cyclic): step 1/1.</text>
</comment>
<dbReference type="Gene3D" id="3.60.70.12">
    <property type="entry name" value="L-amino peptidase D-ALA esterase/amidase"/>
    <property type="match status" value="1"/>
</dbReference>
<feature type="site" description="Involved in the stabilization of negative charge on the oxyanion by the formation of the oxyanion hole" evidence="8">
    <location>
        <position position="117"/>
    </location>
</feature>
<keyword evidence="8" id="KW-0511">Multifunctional enzyme</keyword>
<keyword evidence="8" id="KW-0963">Cytoplasm</keyword>
<comment type="subunit">
    <text evidence="2 8">Heterotetramer of two alpha and two beta chains.</text>
</comment>
<evidence type="ECO:0000256" key="2">
    <source>
        <dbReference type="ARBA" id="ARBA00011475"/>
    </source>
</evidence>
<dbReference type="GO" id="GO:0004042">
    <property type="term" value="F:L-glutamate N-acetyltransferase activity"/>
    <property type="evidence" value="ECO:0007669"/>
    <property type="project" value="UniProtKB-UniRule"/>
</dbReference>
<feature type="active site" description="Nucleophile" evidence="8">
    <location>
        <position position="190"/>
    </location>
</feature>
<dbReference type="AlphaFoldDB" id="A0A2V1H071"/>
<dbReference type="PANTHER" id="PTHR23100:SF0">
    <property type="entry name" value="ARGININE BIOSYNTHESIS BIFUNCTIONAL PROTEIN ARGJ, MITOCHONDRIAL"/>
    <property type="match status" value="1"/>
</dbReference>
<dbReference type="HAMAP" id="MF_01106">
    <property type="entry name" value="ArgJ"/>
    <property type="match status" value="1"/>
</dbReference>
<dbReference type="GO" id="GO:0006526">
    <property type="term" value="P:L-arginine biosynthetic process"/>
    <property type="evidence" value="ECO:0007669"/>
    <property type="project" value="UniProtKB-UniRule"/>
</dbReference>
<dbReference type="GO" id="GO:0004358">
    <property type="term" value="F:L-glutamate N-acetyltransferase activity, acting on acetyl-L-ornithine as donor"/>
    <property type="evidence" value="ECO:0007669"/>
    <property type="project" value="UniProtKB-UniRule"/>
</dbReference>
<protein>
    <recommendedName>
        <fullName evidence="8">Arginine biosynthesis bifunctional protein ArgJ</fullName>
    </recommendedName>
    <domain>
        <recommendedName>
            <fullName evidence="8">Glutamate N-acetyltransferase</fullName>
            <ecNumber evidence="8">2.3.1.35</ecNumber>
        </recommendedName>
        <alternativeName>
            <fullName evidence="8">Ornithine acetyltransferase</fullName>
            <shortName evidence="8">OATase</shortName>
        </alternativeName>
        <alternativeName>
            <fullName evidence="8">Ornithine transacetylase</fullName>
        </alternativeName>
    </domain>
    <domain>
        <recommendedName>
            <fullName evidence="8">Amino-acid acetyltransferase</fullName>
            <ecNumber evidence="8">2.3.1.1</ecNumber>
        </recommendedName>
        <alternativeName>
            <fullName evidence="8">N-acetylglutamate synthase</fullName>
            <shortName evidence="8">AGSase</shortName>
        </alternativeName>
    </domain>
    <component>
        <recommendedName>
            <fullName evidence="8">Arginine biosynthesis bifunctional protein ArgJ alpha chain</fullName>
        </recommendedName>
    </component>
    <component>
        <recommendedName>
            <fullName evidence="8">Arginine biosynthesis bifunctional protein ArgJ beta chain</fullName>
        </recommendedName>
    </component>
</protein>
<feature type="binding site" evidence="8">
    <location>
        <position position="276"/>
    </location>
    <ligand>
        <name>substrate</name>
    </ligand>
</feature>
<evidence type="ECO:0000256" key="1">
    <source>
        <dbReference type="ARBA" id="ARBA00006774"/>
    </source>
</evidence>
<accession>A0A2V1H071</accession>
<keyword evidence="3 8" id="KW-0055">Arginine biosynthesis</keyword>
<dbReference type="UniPathway" id="UPA00068">
    <property type="reaction ID" value="UER00106"/>
</dbReference>
<dbReference type="FunFam" id="3.60.70.12:FF:000001">
    <property type="entry name" value="Arginine biosynthesis bifunctional protein ArgJ, chloroplastic"/>
    <property type="match status" value="1"/>
</dbReference>
<feature type="site" description="Cleavage; by autolysis" evidence="8">
    <location>
        <begin position="189"/>
        <end position="190"/>
    </location>
</feature>
<comment type="catalytic activity">
    <reaction evidence="8">
        <text>N(2)-acetyl-L-ornithine + L-glutamate = N-acetyl-L-glutamate + L-ornithine</text>
        <dbReference type="Rhea" id="RHEA:15349"/>
        <dbReference type="ChEBI" id="CHEBI:29985"/>
        <dbReference type="ChEBI" id="CHEBI:44337"/>
        <dbReference type="ChEBI" id="CHEBI:46911"/>
        <dbReference type="ChEBI" id="CHEBI:57805"/>
        <dbReference type="EC" id="2.3.1.35"/>
    </reaction>
</comment>
<dbReference type="CDD" id="cd02152">
    <property type="entry name" value="OAT"/>
    <property type="match status" value="1"/>
</dbReference>
<dbReference type="Proteomes" id="UP000244906">
    <property type="component" value="Unassembled WGS sequence"/>
</dbReference>
<feature type="binding site" evidence="8">
    <location>
        <position position="190"/>
    </location>
    <ligand>
        <name>substrate</name>
    </ligand>
</feature>
<comment type="function">
    <text evidence="8">Catalyzes two activities which are involved in the cyclic version of arginine biosynthesis: the synthesis of N-acetylglutamate from glutamate and acetyl-CoA as the acetyl donor, and of ornithine by transacetylation between N(2)-acetylornithine and glutamate.</text>
</comment>
<sequence length="405" mass="42731">MAVGTGEFPEMNPVKGFALGTTKAGVRYPDRKDLVIMSLVQGSETAATFTKNRFCAAPVTLAKQHMQLQSSRYWLVNTGNANAGTGQQGMQDALDCCAALAKKTDQPIEAVLPFSTGVIGEKLSTDKVIAGLDAALSDLNESGWLSAAQGIMTTDTRPKGASIKTEIAGKSVTLTGMSKGAGMICPNMATMLGFAATDVKMPADLLQQALAEAVNQSFNSITVDGDTSTNDACMLAATGQGELEITSADQAEYPIFCNLLNQLMLELAQAIVCDGEGATKLIEFKVINGASVEDCREVGYTLAHSPLVKTAFFACDPNWGRMVAAIGRAKIDQLDIDAISLKLGGVALITQGQPDPTYTEQAGQQVMDQQSICVTVDLAAGNSQASIWTTDLSHEYVTINADYRS</sequence>
<dbReference type="NCBIfam" id="TIGR00120">
    <property type="entry name" value="ArgJ"/>
    <property type="match status" value="1"/>
</dbReference>
<evidence type="ECO:0000256" key="4">
    <source>
        <dbReference type="ARBA" id="ARBA00022605"/>
    </source>
</evidence>
<comment type="similarity">
    <text evidence="1 8">Belongs to the ArgJ family.</text>
</comment>
<evidence type="ECO:0000313" key="9">
    <source>
        <dbReference type="EMBL" id="PVZ71863.1"/>
    </source>
</evidence>
<feature type="chain" id="PRO_5023390388" description="Arginine biosynthesis bifunctional protein ArgJ beta chain" evidence="8">
    <location>
        <begin position="190"/>
        <end position="405"/>
    </location>
</feature>
<dbReference type="GO" id="GO:0005737">
    <property type="term" value="C:cytoplasm"/>
    <property type="evidence" value="ECO:0007669"/>
    <property type="project" value="UniProtKB-SubCell"/>
</dbReference>
<dbReference type="OrthoDB" id="9804242at2"/>
<feature type="binding site" evidence="8">
    <location>
        <position position="179"/>
    </location>
    <ligand>
        <name>substrate</name>
    </ligand>
</feature>
<feature type="chain" id="PRO_5023390387" description="Arginine biosynthesis bifunctional protein ArgJ alpha chain" evidence="8">
    <location>
        <begin position="1"/>
        <end position="189"/>
    </location>
</feature>
<dbReference type="PANTHER" id="PTHR23100">
    <property type="entry name" value="ARGININE BIOSYNTHESIS BIFUNCTIONAL PROTEIN ARGJ"/>
    <property type="match status" value="1"/>
</dbReference>
<proteinExistence type="inferred from homology"/>
<comment type="catalytic activity">
    <reaction evidence="8">
        <text>L-glutamate + acetyl-CoA = N-acetyl-L-glutamate + CoA + H(+)</text>
        <dbReference type="Rhea" id="RHEA:24292"/>
        <dbReference type="ChEBI" id="CHEBI:15378"/>
        <dbReference type="ChEBI" id="CHEBI:29985"/>
        <dbReference type="ChEBI" id="CHEBI:44337"/>
        <dbReference type="ChEBI" id="CHEBI:57287"/>
        <dbReference type="ChEBI" id="CHEBI:57288"/>
        <dbReference type="EC" id="2.3.1.1"/>
    </reaction>
</comment>
<dbReference type="EC" id="2.3.1.1" evidence="8"/>
<evidence type="ECO:0000313" key="10">
    <source>
        <dbReference type="Proteomes" id="UP000244906"/>
    </source>
</evidence>
<dbReference type="Gene3D" id="3.10.20.340">
    <property type="entry name" value="ArgJ beta chain, C-terminal domain"/>
    <property type="match status" value="1"/>
</dbReference>
<feature type="binding site" evidence="8">
    <location>
        <position position="405"/>
    </location>
    <ligand>
        <name>substrate</name>
    </ligand>
</feature>
<dbReference type="EMBL" id="QDDL01000001">
    <property type="protein sequence ID" value="PVZ71863.1"/>
    <property type="molecule type" value="Genomic_DNA"/>
</dbReference>
<name>A0A2V1H071_9GAMM</name>
<feature type="binding site" evidence="8">
    <location>
        <position position="153"/>
    </location>
    <ligand>
        <name>substrate</name>
    </ligand>
</feature>
<evidence type="ECO:0000256" key="6">
    <source>
        <dbReference type="ARBA" id="ARBA00022813"/>
    </source>
</evidence>
<dbReference type="Pfam" id="PF01960">
    <property type="entry name" value="ArgJ"/>
    <property type="match status" value="1"/>
</dbReference>
<dbReference type="GO" id="GO:0006592">
    <property type="term" value="P:ornithine biosynthetic process"/>
    <property type="evidence" value="ECO:0007669"/>
    <property type="project" value="TreeGrafter"/>
</dbReference>
<organism evidence="9 10">
    <name type="scientific">Pelagibaculum spongiae</name>
    <dbReference type="NCBI Taxonomy" id="2080658"/>
    <lineage>
        <taxon>Bacteria</taxon>
        <taxon>Pseudomonadati</taxon>
        <taxon>Pseudomonadota</taxon>
        <taxon>Gammaproteobacteria</taxon>
        <taxon>Oceanospirillales</taxon>
        <taxon>Pelagibaculum</taxon>
    </lineage>
</organism>
<comment type="caution">
    <text evidence="9">The sequence shown here is derived from an EMBL/GenBank/DDBJ whole genome shotgun (WGS) entry which is preliminary data.</text>
</comment>
<evidence type="ECO:0000256" key="7">
    <source>
        <dbReference type="ARBA" id="ARBA00023315"/>
    </source>
</evidence>